<reference evidence="1 2" key="1">
    <citation type="submission" date="2012-09" db="EMBL/GenBank/DDBJ databases">
        <title>Genome Sequence of Bacillus sp. DW5-4.</title>
        <authorList>
            <person name="Lai Q."/>
            <person name="Liu Y."/>
            <person name="Shao Z."/>
        </authorList>
    </citation>
    <scope>NUCLEOTIDE SEQUENCE [LARGE SCALE GENOMIC DNA]</scope>
    <source>
        <strain evidence="1 2">DW5-4</strain>
    </source>
</reference>
<keyword evidence="2" id="KW-1185">Reference proteome</keyword>
<evidence type="ECO:0000313" key="2">
    <source>
        <dbReference type="Proteomes" id="UP000028091"/>
    </source>
</evidence>
<sequence length="147" mass="17308">MVKRLESGDERVAYAMIKFTNEQAIEWELATRAGQELKHLKEDEFYGYSVNTGMGCFMDAEAALYIQAYEDKRYKEDNDFYFYEEFAEALEQNYKHTWDWLVTRFHNKVDIAMFTTGFGDGMYPSFWGLDENGEPACLVTDFLIMDQ</sequence>
<evidence type="ECO:0008006" key="3">
    <source>
        <dbReference type="Google" id="ProtNLM"/>
    </source>
</evidence>
<organism evidence="1 2">
    <name type="scientific">Bacillus zhangzhouensis</name>
    <dbReference type="NCBI Taxonomy" id="1178540"/>
    <lineage>
        <taxon>Bacteria</taxon>
        <taxon>Bacillati</taxon>
        <taxon>Bacillota</taxon>
        <taxon>Bacilli</taxon>
        <taxon>Bacillales</taxon>
        <taxon>Bacillaceae</taxon>
        <taxon>Bacillus</taxon>
    </lineage>
</organism>
<protein>
    <recommendedName>
        <fullName evidence="3">DUF4241 domain-containing protein</fullName>
    </recommendedName>
</protein>
<name>A0A081LB41_9BACI</name>
<gene>
    <name evidence="1" type="ORF">BA70_19390</name>
</gene>
<accession>A0A081LB41</accession>
<evidence type="ECO:0000313" key="1">
    <source>
        <dbReference type="EMBL" id="KEP26467.1"/>
    </source>
</evidence>
<dbReference type="Pfam" id="PF14025">
    <property type="entry name" value="DUF4241"/>
    <property type="match status" value="1"/>
</dbReference>
<dbReference type="AlphaFoldDB" id="A0A081LB41"/>
<comment type="caution">
    <text evidence="1">The sequence shown here is derived from an EMBL/GenBank/DDBJ whole genome shotgun (WGS) entry which is preliminary data.</text>
</comment>
<dbReference type="eggNOG" id="ENOG502Z7NH">
    <property type="taxonomic scope" value="Bacteria"/>
</dbReference>
<dbReference type="Proteomes" id="UP000028091">
    <property type="component" value="Unassembled WGS sequence"/>
</dbReference>
<dbReference type="EMBL" id="JOTP01000009">
    <property type="protein sequence ID" value="KEP26467.1"/>
    <property type="molecule type" value="Genomic_DNA"/>
</dbReference>
<proteinExistence type="predicted"/>
<dbReference type="InterPro" id="IPR025335">
    <property type="entry name" value="DUF4241"/>
</dbReference>